<dbReference type="InterPro" id="IPR051598">
    <property type="entry name" value="TSUP/Inactive_protease-like"/>
</dbReference>
<dbReference type="AlphaFoldDB" id="A0A934J3V3"/>
<protein>
    <recommendedName>
        <fullName evidence="6">Probable membrane transporter protein</fullName>
    </recommendedName>
</protein>
<dbReference type="PANTHER" id="PTHR43701:SF2">
    <property type="entry name" value="MEMBRANE TRANSPORTER PROTEIN YJNA-RELATED"/>
    <property type="match status" value="1"/>
</dbReference>
<evidence type="ECO:0000256" key="1">
    <source>
        <dbReference type="ARBA" id="ARBA00004141"/>
    </source>
</evidence>
<reference evidence="7" key="1">
    <citation type="submission" date="2020-12" db="EMBL/GenBank/DDBJ databases">
        <authorList>
            <person name="Huq M.A."/>
        </authorList>
    </citation>
    <scope>NUCLEOTIDE SEQUENCE</scope>
    <source>
        <strain evidence="7">MAHUQ-46</strain>
    </source>
</reference>
<evidence type="ECO:0000256" key="2">
    <source>
        <dbReference type="ARBA" id="ARBA00009142"/>
    </source>
</evidence>
<evidence type="ECO:0000256" key="3">
    <source>
        <dbReference type="ARBA" id="ARBA00022692"/>
    </source>
</evidence>
<name>A0A934J3V3_9BACL</name>
<evidence type="ECO:0000256" key="6">
    <source>
        <dbReference type="RuleBase" id="RU363041"/>
    </source>
</evidence>
<comment type="subcellular location">
    <subcellularLocation>
        <location evidence="6">Cell membrane</location>
        <topology evidence="6">Multi-pass membrane protein</topology>
    </subcellularLocation>
    <subcellularLocation>
        <location evidence="1">Membrane</location>
        <topology evidence="1">Multi-pass membrane protein</topology>
    </subcellularLocation>
</comment>
<evidence type="ECO:0000313" key="7">
    <source>
        <dbReference type="EMBL" id="MBJ6362789.1"/>
    </source>
</evidence>
<dbReference type="PANTHER" id="PTHR43701">
    <property type="entry name" value="MEMBRANE TRANSPORTER PROTEIN MJ0441-RELATED"/>
    <property type="match status" value="1"/>
</dbReference>
<gene>
    <name evidence="7" type="ORF">JFN88_16350</name>
</gene>
<dbReference type="GO" id="GO:0005886">
    <property type="term" value="C:plasma membrane"/>
    <property type="evidence" value="ECO:0007669"/>
    <property type="project" value="UniProtKB-SubCell"/>
</dbReference>
<accession>A0A934J3V3</accession>
<feature type="transmembrane region" description="Helical" evidence="6">
    <location>
        <begin position="101"/>
        <end position="124"/>
    </location>
</feature>
<keyword evidence="3 6" id="KW-0812">Transmembrane</keyword>
<keyword evidence="6" id="KW-1003">Cell membrane</keyword>
<dbReference type="RefSeq" id="WP_199020333.1">
    <property type="nucleotide sequence ID" value="NZ_JAELUP010000097.1"/>
</dbReference>
<evidence type="ECO:0000256" key="5">
    <source>
        <dbReference type="ARBA" id="ARBA00023136"/>
    </source>
</evidence>
<dbReference type="Pfam" id="PF01925">
    <property type="entry name" value="TauE"/>
    <property type="match status" value="1"/>
</dbReference>
<feature type="transmembrane region" description="Helical" evidence="6">
    <location>
        <begin position="186"/>
        <end position="203"/>
    </location>
</feature>
<evidence type="ECO:0000256" key="4">
    <source>
        <dbReference type="ARBA" id="ARBA00022989"/>
    </source>
</evidence>
<keyword evidence="4 6" id="KW-1133">Transmembrane helix</keyword>
<feature type="transmembrane region" description="Helical" evidence="6">
    <location>
        <begin position="6"/>
        <end position="32"/>
    </location>
</feature>
<comment type="similarity">
    <text evidence="2 6">Belongs to the 4-toluene sulfonate uptake permease (TSUP) (TC 2.A.102) family.</text>
</comment>
<keyword evidence="8" id="KW-1185">Reference proteome</keyword>
<dbReference type="InterPro" id="IPR002781">
    <property type="entry name" value="TM_pro_TauE-like"/>
</dbReference>
<dbReference type="Proteomes" id="UP000640274">
    <property type="component" value="Unassembled WGS sequence"/>
</dbReference>
<comment type="caution">
    <text evidence="7">The sequence shown here is derived from an EMBL/GenBank/DDBJ whole genome shotgun (WGS) entry which is preliminary data.</text>
</comment>
<feature type="transmembrane region" description="Helical" evidence="6">
    <location>
        <begin position="210"/>
        <end position="228"/>
    </location>
</feature>
<dbReference type="EMBL" id="JAELUP010000097">
    <property type="protein sequence ID" value="MBJ6362789.1"/>
    <property type="molecule type" value="Genomic_DNA"/>
</dbReference>
<organism evidence="7 8">
    <name type="scientific">Paenibacillus roseus</name>
    <dbReference type="NCBI Taxonomy" id="2798579"/>
    <lineage>
        <taxon>Bacteria</taxon>
        <taxon>Bacillati</taxon>
        <taxon>Bacillota</taxon>
        <taxon>Bacilli</taxon>
        <taxon>Bacillales</taxon>
        <taxon>Paenibacillaceae</taxon>
        <taxon>Paenibacillus</taxon>
    </lineage>
</organism>
<feature type="transmembrane region" description="Helical" evidence="6">
    <location>
        <begin position="68"/>
        <end position="89"/>
    </location>
</feature>
<proteinExistence type="inferred from homology"/>
<sequence>MELYYVSIGCFVGLMVGLTGVGGASLLTPLLISSGIQPTMAVATDLFYNSITKLFGSIQHIRQRTVNLLLVAYFAAGSVPAAILTIIALKYYPPLHAYQDMIITHALGVMLIFIALLQITKLWITDGAPSQLQAKPLYQKKWMTIGIGAALGFVVALTSIGSGSLFALAMMMFYRLRASELIGTDIVHAFLLVSAAGLMHAGMGHVDFALTVNLLIGSIPGVMLGSMLTTRLPAKPLQTLMACVILFSGIKLL</sequence>
<keyword evidence="5 6" id="KW-0472">Membrane</keyword>
<evidence type="ECO:0000313" key="8">
    <source>
        <dbReference type="Proteomes" id="UP000640274"/>
    </source>
</evidence>
<feature type="transmembrane region" description="Helical" evidence="6">
    <location>
        <begin position="145"/>
        <end position="174"/>
    </location>
</feature>